<dbReference type="GO" id="GO:0051087">
    <property type="term" value="F:protein-folding chaperone binding"/>
    <property type="evidence" value="ECO:0007669"/>
    <property type="project" value="TreeGrafter"/>
</dbReference>
<dbReference type="PANTHER" id="PTHR12800">
    <property type="entry name" value="CDC37-RELATED"/>
    <property type="match status" value="1"/>
</dbReference>
<dbReference type="Gene3D" id="1.20.58.610">
    <property type="entry name" value="Cdc37, Hsp90 binding domain"/>
    <property type="match status" value="1"/>
</dbReference>
<dbReference type="InParanoid" id="B4IZW8"/>
<dbReference type="PhylomeDB" id="B4IZW8"/>
<proteinExistence type="inferred from homology"/>
<dbReference type="OrthoDB" id="440202at2759"/>
<dbReference type="SMART" id="SM01071">
    <property type="entry name" value="CDC37_N"/>
    <property type="match status" value="1"/>
</dbReference>
<dbReference type="Pfam" id="PF08564">
    <property type="entry name" value="CDC37_C"/>
    <property type="match status" value="1"/>
</dbReference>
<dbReference type="EMBL" id="CH916366">
    <property type="protein sequence ID" value="EDV96740.1"/>
    <property type="molecule type" value="Genomic_DNA"/>
</dbReference>
<gene>
    <name evidence="12" type="primary">Dgri\GH16432</name>
    <name evidence="12" type="ORF">Dgri_GH16432</name>
</gene>
<dbReference type="GO" id="GO:0050821">
    <property type="term" value="P:protein stabilization"/>
    <property type="evidence" value="ECO:0007669"/>
    <property type="project" value="TreeGrafter"/>
</dbReference>
<evidence type="ECO:0000256" key="6">
    <source>
        <dbReference type="ARBA" id="ARBA00031396"/>
    </source>
</evidence>
<dbReference type="SMR" id="B4IZW8"/>
<dbReference type="GO" id="GO:0031072">
    <property type="term" value="F:heat shock protein binding"/>
    <property type="evidence" value="ECO:0007669"/>
    <property type="project" value="TreeGrafter"/>
</dbReference>
<dbReference type="InterPro" id="IPR013874">
    <property type="entry name" value="Cdc37_Hsp90-bd"/>
</dbReference>
<organism evidence="13">
    <name type="scientific">Drosophila grimshawi</name>
    <name type="common">Hawaiian fruit fly</name>
    <name type="synonym">Idiomyia grimshawi</name>
    <dbReference type="NCBI Taxonomy" id="7222"/>
    <lineage>
        <taxon>Eukaryota</taxon>
        <taxon>Metazoa</taxon>
        <taxon>Ecdysozoa</taxon>
        <taxon>Arthropoda</taxon>
        <taxon>Hexapoda</taxon>
        <taxon>Insecta</taxon>
        <taxon>Pterygota</taxon>
        <taxon>Neoptera</taxon>
        <taxon>Endopterygota</taxon>
        <taxon>Diptera</taxon>
        <taxon>Brachycera</taxon>
        <taxon>Muscomorpha</taxon>
        <taxon>Ephydroidea</taxon>
        <taxon>Drosophilidae</taxon>
        <taxon>Drosophila</taxon>
        <taxon>Hawaiian Drosophila</taxon>
    </lineage>
</organism>
<evidence type="ECO:0000259" key="10">
    <source>
        <dbReference type="SMART" id="SM01070"/>
    </source>
</evidence>
<name>B4IZW8_DROGR</name>
<dbReference type="GO" id="GO:0005158">
    <property type="term" value="F:insulin receptor binding"/>
    <property type="evidence" value="ECO:0007669"/>
    <property type="project" value="EnsemblMetazoa"/>
</dbReference>
<feature type="domain" description="Cdc37 C-terminal" evidence="9">
    <location>
        <begin position="282"/>
        <end position="375"/>
    </location>
</feature>
<protein>
    <recommendedName>
        <fullName evidence="3">Hsp90 co-chaperone Cdc37</fullName>
    </recommendedName>
    <alternativeName>
        <fullName evidence="6">Hsp90 chaperone protein kinase-targeting subunit</fullName>
    </alternativeName>
</protein>
<keyword evidence="5" id="KW-0143">Chaperone</keyword>
<feature type="domain" description="Cdc37 N-terminal" evidence="11">
    <location>
        <begin position="1"/>
        <end position="121"/>
    </location>
</feature>
<dbReference type="PANTHER" id="PTHR12800:SF4">
    <property type="entry name" value="HSP90 CO-CHAPERONE CDC37"/>
    <property type="match status" value="1"/>
</dbReference>
<keyword evidence="13" id="KW-1185">Reference proteome</keyword>
<evidence type="ECO:0000256" key="4">
    <source>
        <dbReference type="ARBA" id="ARBA00022490"/>
    </source>
</evidence>
<dbReference type="GO" id="GO:0019901">
    <property type="term" value="F:protein kinase binding"/>
    <property type="evidence" value="ECO:0007669"/>
    <property type="project" value="InterPro"/>
</dbReference>
<keyword evidence="4" id="KW-0963">Cytoplasm</keyword>
<dbReference type="SMART" id="SM01069">
    <property type="entry name" value="CDC37_C"/>
    <property type="match status" value="1"/>
</dbReference>
<dbReference type="eggNOG" id="KOG2260">
    <property type="taxonomic scope" value="Eukaryota"/>
</dbReference>
<dbReference type="Proteomes" id="UP000001070">
    <property type="component" value="Unassembled WGS sequence"/>
</dbReference>
<dbReference type="OMA" id="AEQCIII"/>
<evidence type="ECO:0000256" key="3">
    <source>
        <dbReference type="ARBA" id="ARBA00020496"/>
    </source>
</evidence>
<evidence type="ECO:0000256" key="1">
    <source>
        <dbReference type="ARBA" id="ARBA00004496"/>
    </source>
</evidence>
<feature type="region of interest" description="Disordered" evidence="8">
    <location>
        <begin position="345"/>
        <end position="386"/>
    </location>
</feature>
<dbReference type="SMART" id="SM01070">
    <property type="entry name" value="CDC37_M"/>
    <property type="match status" value="1"/>
</dbReference>
<dbReference type="Gene3D" id="6.10.140.250">
    <property type="match status" value="1"/>
</dbReference>
<dbReference type="GO" id="GO:0006457">
    <property type="term" value="P:protein folding"/>
    <property type="evidence" value="ECO:0007669"/>
    <property type="project" value="TreeGrafter"/>
</dbReference>
<evidence type="ECO:0000256" key="7">
    <source>
        <dbReference type="SAM" id="Coils"/>
    </source>
</evidence>
<evidence type="ECO:0000256" key="5">
    <source>
        <dbReference type="ARBA" id="ARBA00023186"/>
    </source>
</evidence>
<dbReference type="Pfam" id="PF03234">
    <property type="entry name" value="CDC37_N"/>
    <property type="match status" value="1"/>
</dbReference>
<dbReference type="FunCoup" id="B4IZW8">
    <property type="interactions" value="2094"/>
</dbReference>
<keyword evidence="7" id="KW-0175">Coiled coil</keyword>
<comment type="similarity">
    <text evidence="2">Belongs to the CDC37 family.</text>
</comment>
<dbReference type="AlphaFoldDB" id="B4IZW8"/>
<dbReference type="GO" id="GO:0002052">
    <property type="term" value="P:positive regulation of neuroblast proliferation"/>
    <property type="evidence" value="ECO:0007669"/>
    <property type="project" value="EnsemblMetazoa"/>
</dbReference>
<feature type="domain" description="Cdc37 Hsp90 binding" evidence="10">
    <location>
        <begin position="114"/>
        <end position="278"/>
    </location>
</feature>
<evidence type="ECO:0000256" key="2">
    <source>
        <dbReference type="ARBA" id="ARBA00006222"/>
    </source>
</evidence>
<dbReference type="HOGENOM" id="CLU_046495_0_0_1"/>
<dbReference type="Pfam" id="PF08565">
    <property type="entry name" value="CDC37_M"/>
    <property type="match status" value="1"/>
</dbReference>
<feature type="coiled-coil region" evidence="7">
    <location>
        <begin position="33"/>
        <end position="105"/>
    </location>
</feature>
<dbReference type="SUPFAM" id="SSF101391">
    <property type="entry name" value="Hsp90 co-chaperone CDC37"/>
    <property type="match status" value="1"/>
</dbReference>
<dbReference type="GO" id="GO:0051082">
    <property type="term" value="F:unfolded protein binding"/>
    <property type="evidence" value="ECO:0007669"/>
    <property type="project" value="TreeGrafter"/>
</dbReference>
<dbReference type="InterPro" id="IPR038189">
    <property type="entry name" value="Cdc37_Hsp90-bd_sf"/>
</dbReference>
<evidence type="ECO:0000256" key="8">
    <source>
        <dbReference type="SAM" id="MobiDB-lite"/>
    </source>
</evidence>
<dbReference type="GO" id="GO:0005737">
    <property type="term" value="C:cytoplasm"/>
    <property type="evidence" value="ECO:0007669"/>
    <property type="project" value="UniProtKB-SubCell"/>
</dbReference>
<dbReference type="FunFam" id="1.20.58.610:FF:000001">
    <property type="entry name" value="Hsp90 co-chaperone Cdc37-like 1"/>
    <property type="match status" value="1"/>
</dbReference>
<dbReference type="InterPro" id="IPR013855">
    <property type="entry name" value="Cdc37_N_dom"/>
</dbReference>
<evidence type="ECO:0000259" key="11">
    <source>
        <dbReference type="SMART" id="SM01071"/>
    </source>
</evidence>
<evidence type="ECO:0000313" key="13">
    <source>
        <dbReference type="Proteomes" id="UP000001070"/>
    </source>
</evidence>
<sequence>MVDYSKWKNIEISDDEDDTHPNIDKASLFRWRHQARVERMAEYDKEKEDLKRKRQSYQARLMDVKERISKKDGDEAALKIELTKIENDGKELDRLENDIKKKEKKTPWNVDTISKPGFEKTVINKKVPRQPEENLTEEERGQLMKEFVKANETLCKQYGMMRKYDDSKRFLQDHPELVGENTANYLVIWSINLQMEEKHELMAHVAHQCICMQYILELAKQLDVDPRSCVSSFFTKIQQCGPEYRQQFESEIEAFKGRIEKRAQEKLDEAIAQAEAEEREARMGPGGLDPADVFESLPDELKSCFESRDIELLQKTIATMPVDQAKYHMKRCVDSGLWVPNAADVDLCTDEPEDKSDDKEKSDSSASPDKSSEEPIYAGVSTEDVD</sequence>
<comment type="subcellular location">
    <subcellularLocation>
        <location evidence="1">Cytoplasm</location>
    </subcellularLocation>
</comment>
<evidence type="ECO:0000259" key="9">
    <source>
        <dbReference type="SMART" id="SM01069"/>
    </source>
</evidence>
<evidence type="ECO:0000313" key="12">
    <source>
        <dbReference type="EMBL" id="EDV96740.1"/>
    </source>
</evidence>
<dbReference type="InterPro" id="IPR004918">
    <property type="entry name" value="Cdc37"/>
</dbReference>
<dbReference type="GO" id="GO:0046628">
    <property type="term" value="P:positive regulation of insulin receptor signaling pathway"/>
    <property type="evidence" value="ECO:0007669"/>
    <property type="project" value="EnsemblMetazoa"/>
</dbReference>
<accession>B4IZW8</accession>
<reference evidence="12 13" key="1">
    <citation type="journal article" date="2007" name="Nature">
        <title>Evolution of genes and genomes on the Drosophila phylogeny.</title>
        <authorList>
            <consortium name="Drosophila 12 Genomes Consortium"/>
            <person name="Clark A.G."/>
            <person name="Eisen M.B."/>
            <person name="Smith D.R."/>
            <person name="Bergman C.M."/>
            <person name="Oliver B."/>
            <person name="Markow T.A."/>
            <person name="Kaufman T.C."/>
            <person name="Kellis M."/>
            <person name="Gelbart W."/>
            <person name="Iyer V.N."/>
            <person name="Pollard D.A."/>
            <person name="Sackton T.B."/>
            <person name="Larracuente A.M."/>
            <person name="Singh N.D."/>
            <person name="Abad J.P."/>
            <person name="Abt D.N."/>
            <person name="Adryan B."/>
            <person name="Aguade M."/>
            <person name="Akashi H."/>
            <person name="Anderson W.W."/>
            <person name="Aquadro C.F."/>
            <person name="Ardell D.H."/>
            <person name="Arguello R."/>
            <person name="Artieri C.G."/>
            <person name="Barbash D.A."/>
            <person name="Barker D."/>
            <person name="Barsanti P."/>
            <person name="Batterham P."/>
            <person name="Batzoglou S."/>
            <person name="Begun D."/>
            <person name="Bhutkar A."/>
            <person name="Blanco E."/>
            <person name="Bosak S.A."/>
            <person name="Bradley R.K."/>
            <person name="Brand A.D."/>
            <person name="Brent M.R."/>
            <person name="Brooks A.N."/>
            <person name="Brown R.H."/>
            <person name="Butlin R.K."/>
            <person name="Caggese C."/>
            <person name="Calvi B.R."/>
            <person name="Bernardo de Carvalho A."/>
            <person name="Caspi A."/>
            <person name="Castrezana S."/>
            <person name="Celniker S.E."/>
            <person name="Chang J.L."/>
            <person name="Chapple C."/>
            <person name="Chatterji S."/>
            <person name="Chinwalla A."/>
            <person name="Civetta A."/>
            <person name="Clifton S.W."/>
            <person name="Comeron J.M."/>
            <person name="Costello J.C."/>
            <person name="Coyne J.A."/>
            <person name="Daub J."/>
            <person name="David R.G."/>
            <person name="Delcher A.L."/>
            <person name="Delehaunty K."/>
            <person name="Do C.B."/>
            <person name="Ebling H."/>
            <person name="Edwards K."/>
            <person name="Eickbush T."/>
            <person name="Evans J.D."/>
            <person name="Filipski A."/>
            <person name="Findeiss S."/>
            <person name="Freyhult E."/>
            <person name="Fulton L."/>
            <person name="Fulton R."/>
            <person name="Garcia A.C."/>
            <person name="Gardiner A."/>
            <person name="Garfield D.A."/>
            <person name="Garvin B.E."/>
            <person name="Gibson G."/>
            <person name="Gilbert D."/>
            <person name="Gnerre S."/>
            <person name="Godfrey J."/>
            <person name="Good R."/>
            <person name="Gotea V."/>
            <person name="Gravely B."/>
            <person name="Greenberg A.J."/>
            <person name="Griffiths-Jones S."/>
            <person name="Gross S."/>
            <person name="Guigo R."/>
            <person name="Gustafson E.A."/>
            <person name="Haerty W."/>
            <person name="Hahn M.W."/>
            <person name="Halligan D.L."/>
            <person name="Halpern A.L."/>
            <person name="Halter G.M."/>
            <person name="Han M.V."/>
            <person name="Heger A."/>
            <person name="Hillier L."/>
            <person name="Hinrichs A.S."/>
            <person name="Holmes I."/>
            <person name="Hoskins R.A."/>
            <person name="Hubisz M.J."/>
            <person name="Hultmark D."/>
            <person name="Huntley M.A."/>
            <person name="Jaffe D.B."/>
            <person name="Jagadeeshan S."/>
            <person name="Jeck W.R."/>
            <person name="Johnson J."/>
            <person name="Jones C.D."/>
            <person name="Jordan W.C."/>
            <person name="Karpen G.H."/>
            <person name="Kataoka E."/>
            <person name="Keightley P.D."/>
            <person name="Kheradpour P."/>
            <person name="Kirkness E.F."/>
            <person name="Koerich L.B."/>
            <person name="Kristiansen K."/>
            <person name="Kudrna D."/>
            <person name="Kulathinal R.J."/>
            <person name="Kumar S."/>
            <person name="Kwok R."/>
            <person name="Lander E."/>
            <person name="Langley C.H."/>
            <person name="Lapoint R."/>
            <person name="Lazzaro B.P."/>
            <person name="Lee S.J."/>
            <person name="Levesque L."/>
            <person name="Li R."/>
            <person name="Lin C.F."/>
            <person name="Lin M.F."/>
            <person name="Lindblad-Toh K."/>
            <person name="Llopart A."/>
            <person name="Long M."/>
            <person name="Low L."/>
            <person name="Lozovsky E."/>
            <person name="Lu J."/>
            <person name="Luo M."/>
            <person name="Machado C.A."/>
            <person name="Makalowski W."/>
            <person name="Marzo M."/>
            <person name="Matsuda M."/>
            <person name="Matzkin L."/>
            <person name="McAllister B."/>
            <person name="McBride C.S."/>
            <person name="McKernan B."/>
            <person name="McKernan K."/>
            <person name="Mendez-Lago M."/>
            <person name="Minx P."/>
            <person name="Mollenhauer M.U."/>
            <person name="Montooth K."/>
            <person name="Mount S.M."/>
            <person name="Mu X."/>
            <person name="Myers E."/>
            <person name="Negre B."/>
            <person name="Newfeld S."/>
            <person name="Nielsen R."/>
            <person name="Noor M.A."/>
            <person name="O'Grady P."/>
            <person name="Pachter L."/>
            <person name="Papaceit M."/>
            <person name="Parisi M.J."/>
            <person name="Parisi M."/>
            <person name="Parts L."/>
            <person name="Pedersen J.S."/>
            <person name="Pesole G."/>
            <person name="Phillippy A.M."/>
            <person name="Ponting C.P."/>
            <person name="Pop M."/>
            <person name="Porcelli D."/>
            <person name="Powell J.R."/>
            <person name="Prohaska S."/>
            <person name="Pruitt K."/>
            <person name="Puig M."/>
            <person name="Quesneville H."/>
            <person name="Ram K.R."/>
            <person name="Rand D."/>
            <person name="Rasmussen M.D."/>
            <person name="Reed L.K."/>
            <person name="Reenan R."/>
            <person name="Reily A."/>
            <person name="Remington K.A."/>
            <person name="Rieger T.T."/>
            <person name="Ritchie M.G."/>
            <person name="Robin C."/>
            <person name="Rogers Y.H."/>
            <person name="Rohde C."/>
            <person name="Rozas J."/>
            <person name="Rubenfield M.J."/>
            <person name="Ruiz A."/>
            <person name="Russo S."/>
            <person name="Salzberg S.L."/>
            <person name="Sanchez-Gracia A."/>
            <person name="Saranga D.J."/>
            <person name="Sato H."/>
            <person name="Schaeffer S.W."/>
            <person name="Schatz M.C."/>
            <person name="Schlenke T."/>
            <person name="Schwartz R."/>
            <person name="Segarra C."/>
            <person name="Singh R.S."/>
            <person name="Sirot L."/>
            <person name="Sirota M."/>
            <person name="Sisneros N.B."/>
            <person name="Smith C.D."/>
            <person name="Smith T.F."/>
            <person name="Spieth J."/>
            <person name="Stage D.E."/>
            <person name="Stark A."/>
            <person name="Stephan W."/>
            <person name="Strausberg R.L."/>
            <person name="Strempel S."/>
            <person name="Sturgill D."/>
            <person name="Sutton G."/>
            <person name="Sutton G.G."/>
            <person name="Tao W."/>
            <person name="Teichmann S."/>
            <person name="Tobari Y.N."/>
            <person name="Tomimura Y."/>
            <person name="Tsolas J.M."/>
            <person name="Valente V.L."/>
            <person name="Venter E."/>
            <person name="Venter J.C."/>
            <person name="Vicario S."/>
            <person name="Vieira F.G."/>
            <person name="Vilella A.J."/>
            <person name="Villasante A."/>
            <person name="Walenz B."/>
            <person name="Wang J."/>
            <person name="Wasserman M."/>
            <person name="Watts T."/>
            <person name="Wilson D."/>
            <person name="Wilson R.K."/>
            <person name="Wing R.A."/>
            <person name="Wolfner M.F."/>
            <person name="Wong A."/>
            <person name="Wong G.K."/>
            <person name="Wu C.I."/>
            <person name="Wu G."/>
            <person name="Yamamoto D."/>
            <person name="Yang H.P."/>
            <person name="Yang S.P."/>
            <person name="Yorke J.A."/>
            <person name="Yoshida K."/>
            <person name="Zdobnov E."/>
            <person name="Zhang P."/>
            <person name="Zhang Y."/>
            <person name="Zimin A.V."/>
            <person name="Baldwin J."/>
            <person name="Abdouelleil A."/>
            <person name="Abdulkadir J."/>
            <person name="Abebe A."/>
            <person name="Abera B."/>
            <person name="Abreu J."/>
            <person name="Acer S.C."/>
            <person name="Aftuck L."/>
            <person name="Alexander A."/>
            <person name="An P."/>
            <person name="Anderson E."/>
            <person name="Anderson S."/>
            <person name="Arachi H."/>
            <person name="Azer M."/>
            <person name="Bachantsang P."/>
            <person name="Barry A."/>
            <person name="Bayul T."/>
            <person name="Berlin A."/>
            <person name="Bessette D."/>
            <person name="Bloom T."/>
            <person name="Blye J."/>
            <person name="Boguslavskiy L."/>
            <person name="Bonnet C."/>
            <person name="Boukhgalter B."/>
            <person name="Bourzgui I."/>
            <person name="Brown A."/>
            <person name="Cahill P."/>
            <person name="Channer S."/>
            <person name="Cheshatsang Y."/>
            <person name="Chuda L."/>
            <person name="Citroen M."/>
            <person name="Collymore A."/>
            <person name="Cooke P."/>
            <person name="Costello M."/>
            <person name="D'Aco K."/>
            <person name="Daza R."/>
            <person name="De Haan G."/>
            <person name="DeGray S."/>
            <person name="DeMaso C."/>
            <person name="Dhargay N."/>
            <person name="Dooley K."/>
            <person name="Dooley E."/>
            <person name="Doricent M."/>
            <person name="Dorje P."/>
            <person name="Dorjee K."/>
            <person name="Dupes A."/>
            <person name="Elong R."/>
            <person name="Falk J."/>
            <person name="Farina A."/>
            <person name="Faro S."/>
            <person name="Ferguson D."/>
            <person name="Fisher S."/>
            <person name="Foley C.D."/>
            <person name="Franke A."/>
            <person name="Friedrich D."/>
            <person name="Gadbois L."/>
            <person name="Gearin G."/>
            <person name="Gearin C.R."/>
            <person name="Giannoukos G."/>
            <person name="Goode T."/>
            <person name="Graham J."/>
            <person name="Grandbois E."/>
            <person name="Grewal S."/>
            <person name="Gyaltsen K."/>
            <person name="Hafez N."/>
            <person name="Hagos B."/>
            <person name="Hall J."/>
            <person name="Henson C."/>
            <person name="Hollinger A."/>
            <person name="Honan T."/>
            <person name="Huard M.D."/>
            <person name="Hughes L."/>
            <person name="Hurhula B."/>
            <person name="Husby M.E."/>
            <person name="Kamat A."/>
            <person name="Kanga B."/>
            <person name="Kashin S."/>
            <person name="Khazanovich D."/>
            <person name="Kisner P."/>
            <person name="Lance K."/>
            <person name="Lara M."/>
            <person name="Lee W."/>
            <person name="Lennon N."/>
            <person name="Letendre F."/>
            <person name="LeVine R."/>
            <person name="Lipovsky A."/>
            <person name="Liu X."/>
            <person name="Liu J."/>
            <person name="Liu S."/>
            <person name="Lokyitsang T."/>
            <person name="Lokyitsang Y."/>
            <person name="Lubonja R."/>
            <person name="Lui A."/>
            <person name="MacDonald P."/>
            <person name="Magnisalis V."/>
            <person name="Maru K."/>
            <person name="Matthews C."/>
            <person name="McCusker W."/>
            <person name="McDonough S."/>
            <person name="Mehta T."/>
            <person name="Meldrim J."/>
            <person name="Meneus L."/>
            <person name="Mihai O."/>
            <person name="Mihalev A."/>
            <person name="Mihova T."/>
            <person name="Mittelman R."/>
            <person name="Mlenga V."/>
            <person name="Montmayeur A."/>
            <person name="Mulrain L."/>
            <person name="Navidi A."/>
            <person name="Naylor J."/>
            <person name="Negash T."/>
            <person name="Nguyen T."/>
            <person name="Nguyen N."/>
            <person name="Nicol R."/>
            <person name="Norbu C."/>
            <person name="Norbu N."/>
            <person name="Novod N."/>
            <person name="O'Neill B."/>
            <person name="Osman S."/>
            <person name="Markiewicz E."/>
            <person name="Oyono O.L."/>
            <person name="Patti C."/>
            <person name="Phunkhang P."/>
            <person name="Pierre F."/>
            <person name="Priest M."/>
            <person name="Raghuraman S."/>
            <person name="Rege F."/>
            <person name="Reyes R."/>
            <person name="Rise C."/>
            <person name="Rogov P."/>
            <person name="Ross K."/>
            <person name="Ryan E."/>
            <person name="Settipalli S."/>
            <person name="Shea T."/>
            <person name="Sherpa N."/>
            <person name="Shi L."/>
            <person name="Shih D."/>
            <person name="Sparrow T."/>
            <person name="Spaulding J."/>
            <person name="Stalker J."/>
            <person name="Stange-Thomann N."/>
            <person name="Stavropoulos S."/>
            <person name="Stone C."/>
            <person name="Strader C."/>
            <person name="Tesfaye S."/>
            <person name="Thomson T."/>
            <person name="Thoulutsang Y."/>
            <person name="Thoulutsang D."/>
            <person name="Topham K."/>
            <person name="Topping I."/>
            <person name="Tsamla T."/>
            <person name="Vassiliev H."/>
            <person name="Vo A."/>
            <person name="Wangchuk T."/>
            <person name="Wangdi T."/>
            <person name="Weiand M."/>
            <person name="Wilkinson J."/>
            <person name="Wilson A."/>
            <person name="Yadav S."/>
            <person name="Young G."/>
            <person name="Yu Q."/>
            <person name="Zembek L."/>
            <person name="Zhong D."/>
            <person name="Zimmer A."/>
            <person name="Zwirko Z."/>
            <person name="Jaffe D.B."/>
            <person name="Alvarez P."/>
            <person name="Brockman W."/>
            <person name="Butler J."/>
            <person name="Chin C."/>
            <person name="Gnerre S."/>
            <person name="Grabherr M."/>
            <person name="Kleber M."/>
            <person name="Mauceli E."/>
            <person name="MacCallum I."/>
        </authorList>
    </citation>
    <scope>NUCLEOTIDE SEQUENCE [LARGE SCALE GENOMIC DNA]</scope>
    <source>
        <strain evidence="13">Tucson 15287-2541.00</strain>
    </source>
</reference>
<dbReference type="InterPro" id="IPR013873">
    <property type="entry name" value="Cdc37_C"/>
</dbReference>
<dbReference type="STRING" id="7222.B4IZW8"/>